<evidence type="ECO:0000313" key="3">
    <source>
        <dbReference type="Proteomes" id="UP000694240"/>
    </source>
</evidence>
<protein>
    <submittedName>
        <fullName evidence="2">Uncharacterized protein</fullName>
    </submittedName>
</protein>
<accession>A0A8T1Z3D2</accession>
<feature type="region of interest" description="Disordered" evidence="1">
    <location>
        <begin position="61"/>
        <end position="86"/>
    </location>
</feature>
<reference evidence="2 3" key="1">
    <citation type="submission" date="2020-12" db="EMBL/GenBank/DDBJ databases">
        <title>Concerted genomic and epigenomic changes stabilize Arabidopsis allopolyploids.</title>
        <authorList>
            <person name="Chen Z."/>
        </authorList>
    </citation>
    <scope>NUCLEOTIDE SEQUENCE [LARGE SCALE GENOMIC DNA]</scope>
    <source>
        <strain evidence="2">Allo738</strain>
        <tissue evidence="2">Leaf</tissue>
    </source>
</reference>
<dbReference type="AlphaFoldDB" id="A0A8T1Z3D2"/>
<name>A0A8T1Z3D2_9BRAS</name>
<dbReference type="Proteomes" id="UP000694240">
    <property type="component" value="Chromosome 11"/>
</dbReference>
<gene>
    <name evidence="2" type="ORF">ISN45_Aa06g039320</name>
</gene>
<organism evidence="2 3">
    <name type="scientific">Arabidopsis thaliana x Arabidopsis arenosa</name>
    <dbReference type="NCBI Taxonomy" id="1240361"/>
    <lineage>
        <taxon>Eukaryota</taxon>
        <taxon>Viridiplantae</taxon>
        <taxon>Streptophyta</taxon>
        <taxon>Embryophyta</taxon>
        <taxon>Tracheophyta</taxon>
        <taxon>Spermatophyta</taxon>
        <taxon>Magnoliopsida</taxon>
        <taxon>eudicotyledons</taxon>
        <taxon>Gunneridae</taxon>
        <taxon>Pentapetalae</taxon>
        <taxon>rosids</taxon>
        <taxon>malvids</taxon>
        <taxon>Brassicales</taxon>
        <taxon>Brassicaceae</taxon>
        <taxon>Camelineae</taxon>
        <taxon>Arabidopsis</taxon>
    </lineage>
</organism>
<sequence length="718" mass="83314">MADTRSKSLFAEAMVREVDETFGSGIDKLEETIADQNAKIGERIHALLLLLRSRNAEEENLQVNARPASPQLPAFPDSSRPKPKPNYVIKTDTEISQVSSLSNLTTSKNKLIPMKYSCEEINKRREAGLCIFCDERETMDHHLKHKGLQIVMMDLEDASMVGVEEKEALSDSVTASQFQDIKWTQQQELIPDGLVQKAILEEESTPQFQVPIANSEILRGCELREVKLELENLEYVVMDKNLENEWVQKDTTKRFEVEGDVESQKMISNTKICSARQLFGKRSQHKDRLKLKKKRKGLKSWMFKYKQKNERLWRLHNHVLPFPNLCDLRIDRLVTTRKRKLLGELDTVDVKYFVRLVVIGEVQAAMIIRTESDYQKETQISLSNFVEKKIKKDLVEVDVAKFGDDDQFSDAEKVFGFNIEAPKTESSNQERLEFPTENNGCLDHFQSMVLMKEEPDSVKINEVKLETHSCNLEPDLIQAKMMVTKANSLCHDASVYVLENLSSTTLRNNQSKLYCGLDGDALQSGGIFKFWRFTDFDIIPLRRQVLPKGRKKTSYKSRRFKFKHRVVPRYLQSGFEVKRKQNSSTEYLCLFLTSKLAAFAHMLFGCAEVMLHSKKNGRLMKQTHMSRLGCKVWLLQTLQDLQKFTLGEVSFQIKHKWRFKLCSQIVVLLKTRIWPFKTRRIRPQSEEESKLEEVAYIKTLRSRFFEGEGFDTVYEGYY</sequence>
<keyword evidence="3" id="KW-1185">Reference proteome</keyword>
<evidence type="ECO:0000313" key="2">
    <source>
        <dbReference type="EMBL" id="KAG7553405.1"/>
    </source>
</evidence>
<evidence type="ECO:0000256" key="1">
    <source>
        <dbReference type="SAM" id="MobiDB-lite"/>
    </source>
</evidence>
<dbReference type="EMBL" id="JAEFBK010000011">
    <property type="protein sequence ID" value="KAG7553405.1"/>
    <property type="molecule type" value="Genomic_DNA"/>
</dbReference>
<proteinExistence type="predicted"/>
<comment type="caution">
    <text evidence="2">The sequence shown here is derived from an EMBL/GenBank/DDBJ whole genome shotgun (WGS) entry which is preliminary data.</text>
</comment>